<dbReference type="EMBL" id="MBLM01000080">
    <property type="protein sequence ID" value="OHV40232.1"/>
    <property type="molecule type" value="Genomic_DNA"/>
</dbReference>
<feature type="region of interest" description="Disordered" evidence="1">
    <location>
        <begin position="1"/>
        <end position="23"/>
    </location>
</feature>
<protein>
    <submittedName>
        <fullName evidence="2">Uncharacterized protein</fullName>
    </submittedName>
</protein>
<evidence type="ECO:0000313" key="3">
    <source>
        <dbReference type="Proteomes" id="UP000179627"/>
    </source>
</evidence>
<sequence length="268" mass="29511">MLDLRGAGRERGGHQRGEGLSPAETHIYPIRWNNTADDSGRGGSIRELRIHPDDVHLGFSSFTIANGRFGQFAYLGRLEFIPTPTTGTPMAPRYDVVTVTRLFDPADTQPMSVDPKDPRRLVYDREALSVGELRGFSADGREVTYIGYPEESSNIDVFAADLSTGKVRRLTSNPEYVDPVDLSPDGRWTVAMDTRGSDRQMFLAGMRGVPPITDMITTSATSSTRNNGQRRFFQPILIDSHGDRGGYQGQRINAAGDGRAHPQPANQT</sequence>
<reference evidence="3" key="1">
    <citation type="submission" date="2016-07" db="EMBL/GenBank/DDBJ databases">
        <title>Sequence Frankia sp. strain CcI1.17.</title>
        <authorList>
            <person name="Ghodhbane-Gtari F."/>
            <person name="Swanson E."/>
            <person name="Gueddou A."/>
            <person name="Morris K."/>
            <person name="Hezbri K."/>
            <person name="Ktari A."/>
            <person name="Nouioui I."/>
            <person name="Abebe-Akele F."/>
            <person name="Simpson S."/>
            <person name="Thomas K."/>
            <person name="Gtari M."/>
            <person name="Tisa L.S."/>
            <person name="Hurst S."/>
        </authorList>
    </citation>
    <scope>NUCLEOTIDE SEQUENCE [LARGE SCALE GENOMIC DNA]</scope>
    <source>
        <strain evidence="3">Cc1.17</strain>
    </source>
</reference>
<gene>
    <name evidence="2" type="ORF">CC117_13725</name>
</gene>
<accession>A0A1S1R4M5</accession>
<keyword evidence="3" id="KW-1185">Reference proteome</keyword>
<name>A0A1S1R4M5_9ACTN</name>
<dbReference type="Proteomes" id="UP000179627">
    <property type="component" value="Unassembled WGS sequence"/>
</dbReference>
<proteinExistence type="predicted"/>
<evidence type="ECO:0000313" key="2">
    <source>
        <dbReference type="EMBL" id="OHV40232.1"/>
    </source>
</evidence>
<dbReference type="AlphaFoldDB" id="A0A1S1R4M5"/>
<comment type="caution">
    <text evidence="2">The sequence shown here is derived from an EMBL/GenBank/DDBJ whole genome shotgun (WGS) entry which is preliminary data.</text>
</comment>
<dbReference type="RefSeq" id="WP_071083355.1">
    <property type="nucleotide sequence ID" value="NZ_MBLM01000080.1"/>
</dbReference>
<organism evidence="2 3">
    <name type="scientific">Parafrankia colletiae</name>
    <dbReference type="NCBI Taxonomy" id="573497"/>
    <lineage>
        <taxon>Bacteria</taxon>
        <taxon>Bacillati</taxon>
        <taxon>Actinomycetota</taxon>
        <taxon>Actinomycetes</taxon>
        <taxon>Frankiales</taxon>
        <taxon>Frankiaceae</taxon>
        <taxon>Parafrankia</taxon>
    </lineage>
</organism>
<dbReference type="InterPro" id="IPR011042">
    <property type="entry name" value="6-blade_b-propeller_TolB-like"/>
</dbReference>
<evidence type="ECO:0000256" key="1">
    <source>
        <dbReference type="SAM" id="MobiDB-lite"/>
    </source>
</evidence>
<dbReference type="SUPFAM" id="SSF82171">
    <property type="entry name" value="DPP6 N-terminal domain-like"/>
    <property type="match status" value="1"/>
</dbReference>
<feature type="region of interest" description="Disordered" evidence="1">
    <location>
        <begin position="243"/>
        <end position="268"/>
    </location>
</feature>
<feature type="compositionally biased region" description="Basic and acidic residues" evidence="1">
    <location>
        <begin position="1"/>
        <end position="17"/>
    </location>
</feature>
<dbReference type="Gene3D" id="2.120.10.30">
    <property type="entry name" value="TolB, C-terminal domain"/>
    <property type="match status" value="1"/>
</dbReference>